<evidence type="ECO:0000313" key="1">
    <source>
        <dbReference type="EMBL" id="RNA22909.1"/>
    </source>
</evidence>
<dbReference type="EMBL" id="REGN01003381">
    <property type="protein sequence ID" value="RNA22909.1"/>
    <property type="molecule type" value="Genomic_DNA"/>
</dbReference>
<gene>
    <name evidence="1" type="ORF">BpHYR1_024214</name>
</gene>
<comment type="caution">
    <text evidence="1">The sequence shown here is derived from an EMBL/GenBank/DDBJ whole genome shotgun (WGS) entry which is preliminary data.</text>
</comment>
<dbReference type="AlphaFoldDB" id="A0A3M7RHF9"/>
<dbReference type="Proteomes" id="UP000276133">
    <property type="component" value="Unassembled WGS sequence"/>
</dbReference>
<keyword evidence="2" id="KW-1185">Reference proteome</keyword>
<proteinExistence type="predicted"/>
<dbReference type="OrthoDB" id="5953030at2759"/>
<sequence>MNPEADSQRHIIVSTVENTSMKDWALILDQEFSSKGYNVPTKVAPNFMVKFMSLFDAQINLVKKMLGIKSSFSNSRMINALKVEPIALKSTIIDMAYKTNIKKIQVIQNTAVRSILKLKYDTPSNIMHQEAFKKLKLLTTSNRLFQLNKTIYYLNTNHL</sequence>
<dbReference type="STRING" id="10195.A0A3M7RHF9"/>
<reference evidence="1 2" key="1">
    <citation type="journal article" date="2018" name="Sci. Rep.">
        <title>Genomic signatures of local adaptation to the degree of environmental predictability in rotifers.</title>
        <authorList>
            <person name="Franch-Gras L."/>
            <person name="Hahn C."/>
            <person name="Garcia-Roger E.M."/>
            <person name="Carmona M.J."/>
            <person name="Serra M."/>
            <person name="Gomez A."/>
        </authorList>
    </citation>
    <scope>NUCLEOTIDE SEQUENCE [LARGE SCALE GENOMIC DNA]</scope>
    <source>
        <strain evidence="1">HYR1</strain>
    </source>
</reference>
<name>A0A3M7RHF9_BRAPC</name>
<evidence type="ECO:0000313" key="2">
    <source>
        <dbReference type="Proteomes" id="UP000276133"/>
    </source>
</evidence>
<accession>A0A3M7RHF9</accession>
<organism evidence="1 2">
    <name type="scientific">Brachionus plicatilis</name>
    <name type="common">Marine rotifer</name>
    <name type="synonym">Brachionus muelleri</name>
    <dbReference type="NCBI Taxonomy" id="10195"/>
    <lineage>
        <taxon>Eukaryota</taxon>
        <taxon>Metazoa</taxon>
        <taxon>Spiralia</taxon>
        <taxon>Gnathifera</taxon>
        <taxon>Rotifera</taxon>
        <taxon>Eurotatoria</taxon>
        <taxon>Monogononta</taxon>
        <taxon>Pseudotrocha</taxon>
        <taxon>Ploima</taxon>
        <taxon>Brachionidae</taxon>
        <taxon>Brachionus</taxon>
    </lineage>
</organism>
<protein>
    <submittedName>
        <fullName evidence="1">NADPH-dependent aldehyde reductase ARI1-like isoform X1</fullName>
    </submittedName>
</protein>